<dbReference type="InterPro" id="IPR050464">
    <property type="entry name" value="Zeta_carotene_desat/Oxidored"/>
</dbReference>
<dbReference type="PANTHER" id="PTHR42923">
    <property type="entry name" value="PROTOPORPHYRINOGEN OXIDASE"/>
    <property type="match status" value="1"/>
</dbReference>
<organism evidence="2 3">
    <name type="scientific">Gloeobacter kilaueensis (strain ATCC BAA-2537 / CCAP 1431/1 / ULC 316 / JS1)</name>
    <dbReference type="NCBI Taxonomy" id="1183438"/>
    <lineage>
        <taxon>Bacteria</taxon>
        <taxon>Bacillati</taxon>
        <taxon>Cyanobacteriota</taxon>
        <taxon>Cyanophyceae</taxon>
        <taxon>Gloeobacterales</taxon>
        <taxon>Gloeobacteraceae</taxon>
        <taxon>Gloeobacter</taxon>
    </lineage>
</organism>
<dbReference type="STRING" id="1183438.GKIL_0472"/>
<feature type="domain" description="Amine oxidase" evidence="1">
    <location>
        <begin position="18"/>
        <end position="372"/>
    </location>
</feature>
<gene>
    <name evidence="2" type="primary">gltD</name>
    <name evidence="2" type="ORF">GKIL_0472</name>
</gene>
<dbReference type="AlphaFoldDB" id="U5QCZ5"/>
<dbReference type="PRINTS" id="PR00419">
    <property type="entry name" value="ADXRDTASE"/>
</dbReference>
<dbReference type="Pfam" id="PF01593">
    <property type="entry name" value="Amino_oxidase"/>
    <property type="match status" value="1"/>
</dbReference>
<dbReference type="GO" id="GO:0016491">
    <property type="term" value="F:oxidoreductase activity"/>
    <property type="evidence" value="ECO:0007669"/>
    <property type="project" value="InterPro"/>
</dbReference>
<proteinExistence type="predicted"/>
<dbReference type="EMBL" id="CP003587">
    <property type="protein sequence ID" value="AGY56718.1"/>
    <property type="molecule type" value="Genomic_DNA"/>
</dbReference>
<sequence>MRTSSDTPVAIIGGGILGLSLGWQLTRSGVKVQIFERDRTLGGLAASMDLDGLQVDRFYHVILPTDRHVIDLATELGVEERLQFRNTKVGYFDQGQMYSLSSLVEFLRFKPLSLVERLRLAAFVLYCQRLTGWQALDRIALEQWLVRLCGQSLYQKMWLPLLKSKFDDDPSHLPATYLWARTRRMSSNRDSSAARESMGCLVGGYQVLADALAEAIRSAGGEIFTGVKVKELACEAGRVTGLRTDAGSFACRSVISTLLPEYLQPLLPGSVRLEPQRYLGIVCLVLKLSASVSPYYTVNITDRSIPFTTVVETSRVIGSENLGGHSLLYVPKYVAPDSPYFDRSDEQIQAEFLHHLGRMFPDFRPEQIVTSRVMRARAIEPVHELEAGLRVESVYAPLPGLYQTSTAQIYPALVNCEAVIALAENVFERLRPDLVLSNTSFQEASHVR</sequence>
<dbReference type="HOGENOM" id="CLU_051347_0_0_3"/>
<dbReference type="KEGG" id="glj:GKIL_0472"/>
<name>U5QCZ5_GLOK1</name>
<dbReference type="InterPro" id="IPR036188">
    <property type="entry name" value="FAD/NAD-bd_sf"/>
</dbReference>
<protein>
    <submittedName>
        <fullName evidence="2">Protoporphyrinogen oxidase</fullName>
    </submittedName>
</protein>
<keyword evidence="3" id="KW-1185">Reference proteome</keyword>
<dbReference type="InterPro" id="IPR002937">
    <property type="entry name" value="Amino_oxidase"/>
</dbReference>
<reference evidence="2 3" key="1">
    <citation type="journal article" date="2013" name="PLoS ONE">
        <title>Cultivation and Complete Genome Sequencing of Gloeobacter kilaueensis sp. nov., from a Lava Cave in Kilauea Caldera, Hawai'i.</title>
        <authorList>
            <person name="Saw J.H."/>
            <person name="Schatz M."/>
            <person name="Brown M.V."/>
            <person name="Kunkel D.D."/>
            <person name="Foster J.S."/>
            <person name="Shick H."/>
            <person name="Christensen S."/>
            <person name="Hou S."/>
            <person name="Wan X."/>
            <person name="Donachie S.P."/>
        </authorList>
    </citation>
    <scope>NUCLEOTIDE SEQUENCE [LARGE SCALE GENOMIC DNA]</scope>
    <source>
        <strain evidence="3">JS</strain>
    </source>
</reference>
<dbReference type="Gene3D" id="3.90.660.50">
    <property type="match status" value="1"/>
</dbReference>
<evidence type="ECO:0000313" key="3">
    <source>
        <dbReference type="Proteomes" id="UP000017396"/>
    </source>
</evidence>
<evidence type="ECO:0000313" key="2">
    <source>
        <dbReference type="EMBL" id="AGY56718.1"/>
    </source>
</evidence>
<dbReference type="SUPFAM" id="SSF51905">
    <property type="entry name" value="FAD/NAD(P)-binding domain"/>
    <property type="match status" value="1"/>
</dbReference>
<evidence type="ECO:0000259" key="1">
    <source>
        <dbReference type="Pfam" id="PF01593"/>
    </source>
</evidence>
<dbReference type="RefSeq" id="WP_023171745.1">
    <property type="nucleotide sequence ID" value="NC_022600.1"/>
</dbReference>
<dbReference type="Gene3D" id="3.50.50.60">
    <property type="entry name" value="FAD/NAD(P)-binding domain"/>
    <property type="match status" value="1"/>
</dbReference>
<dbReference type="OrthoDB" id="438203at2"/>
<dbReference type="NCBIfam" id="NF005560">
    <property type="entry name" value="PRK07233.1"/>
    <property type="match status" value="1"/>
</dbReference>
<dbReference type="PANTHER" id="PTHR42923:SF46">
    <property type="entry name" value="AMINE OXIDASE"/>
    <property type="match status" value="1"/>
</dbReference>
<dbReference type="eggNOG" id="COG1232">
    <property type="taxonomic scope" value="Bacteria"/>
</dbReference>
<accession>U5QCZ5</accession>
<dbReference type="Proteomes" id="UP000017396">
    <property type="component" value="Chromosome"/>
</dbReference>